<proteinExistence type="predicted"/>
<name>A0A211YNU2_9CREN</name>
<feature type="transmembrane region" description="Helical" evidence="1">
    <location>
        <begin position="257"/>
        <end position="277"/>
    </location>
</feature>
<organism evidence="3 4">
    <name type="scientific">Pyrodictium delaneyi</name>
    <dbReference type="NCBI Taxonomy" id="1273541"/>
    <lineage>
        <taxon>Archaea</taxon>
        <taxon>Thermoproteota</taxon>
        <taxon>Thermoprotei</taxon>
        <taxon>Desulfurococcales</taxon>
        <taxon>Pyrodictiaceae</taxon>
        <taxon>Pyrodictium</taxon>
    </lineage>
</organism>
<dbReference type="InterPro" id="IPR000326">
    <property type="entry name" value="PAP2/HPO"/>
</dbReference>
<dbReference type="InterPro" id="IPR036938">
    <property type="entry name" value="PAP2/HPO_sf"/>
</dbReference>
<keyword evidence="1" id="KW-0812">Transmembrane</keyword>
<dbReference type="PANTHER" id="PTHR14969:SF13">
    <property type="entry name" value="AT30094P"/>
    <property type="match status" value="1"/>
</dbReference>
<dbReference type="SUPFAM" id="SSF48317">
    <property type="entry name" value="Acid phosphatase/Vanadium-dependent haloperoxidase"/>
    <property type="match status" value="1"/>
</dbReference>
<feature type="transmembrane region" description="Helical" evidence="1">
    <location>
        <begin position="148"/>
        <end position="166"/>
    </location>
</feature>
<reference evidence="3 4" key="1">
    <citation type="submission" date="2017-05" db="EMBL/GenBank/DDBJ databases">
        <title>The draft genome of the hyperthermophilic archaeon 'Pyrodictium delaneyi strain Hulk', an iron and nitrate reducer, reveals the capacity for sulfate reduction.</title>
        <authorList>
            <person name="Demey L.M."/>
            <person name="Miller C."/>
            <person name="Manzella M."/>
            <person name="Reguera G."/>
            <person name="Kashefi K."/>
        </authorList>
    </citation>
    <scope>NUCLEOTIDE SEQUENCE [LARGE SCALE GENOMIC DNA]</scope>
    <source>
        <strain evidence="3 4">Hulk</strain>
    </source>
</reference>
<feature type="transmembrane region" description="Helical" evidence="1">
    <location>
        <begin position="64"/>
        <end position="81"/>
    </location>
</feature>
<evidence type="ECO:0000256" key="1">
    <source>
        <dbReference type="SAM" id="Phobius"/>
    </source>
</evidence>
<evidence type="ECO:0000259" key="2">
    <source>
        <dbReference type="SMART" id="SM00014"/>
    </source>
</evidence>
<dbReference type="Pfam" id="PF01569">
    <property type="entry name" value="PAP2"/>
    <property type="match status" value="1"/>
</dbReference>
<protein>
    <recommendedName>
        <fullName evidence="2">Phosphatidic acid phosphatase type 2/haloperoxidase domain-containing protein</fullName>
    </recommendedName>
</protein>
<accession>A0A211YNU2</accession>
<sequence>MDKHRLLEFALLVGASLELITCISGSIDYCRAVTYLGDEAIYMLVGILIYALLSGVLGVRLVSGLALVSSIVVALKVFVGLPRPPMETWLVEASGPAFPSGHAALSAAFWAMVALYTRSVLLAVVGVVHTAAVSLSRLVLHVHYPRDVVGGIVIGTVMSIAAYKLLVKRDIAWVPLLLGVVGLPLAVAALVASPTYRAAARLTGIDAGLIAAGLILARIKRVEEILEAPSLMIKIASLVLSLASLAVAMMLEKIGLMTGVVGFSFFALATALSKPLLTKLASSKLE</sequence>
<gene>
    <name evidence="3" type="ORF">Pdsh_06620</name>
</gene>
<dbReference type="Proteomes" id="UP000196694">
    <property type="component" value="Unassembled WGS sequence"/>
</dbReference>
<dbReference type="RefSeq" id="WP_055409636.1">
    <property type="nucleotide sequence ID" value="NZ_CP013011.1"/>
</dbReference>
<evidence type="ECO:0000313" key="3">
    <source>
        <dbReference type="EMBL" id="OWJ54527.1"/>
    </source>
</evidence>
<dbReference type="SMART" id="SM00014">
    <property type="entry name" value="acidPPc"/>
    <property type="match status" value="1"/>
</dbReference>
<keyword evidence="1" id="KW-1133">Transmembrane helix</keyword>
<feature type="transmembrane region" description="Helical" evidence="1">
    <location>
        <begin position="231"/>
        <end position="251"/>
    </location>
</feature>
<dbReference type="Gene3D" id="1.20.144.10">
    <property type="entry name" value="Phosphatidic acid phosphatase type 2/haloperoxidase"/>
    <property type="match status" value="1"/>
</dbReference>
<dbReference type="PANTHER" id="PTHR14969">
    <property type="entry name" value="SPHINGOSINE-1-PHOSPHATE PHOSPHOHYDROLASE"/>
    <property type="match status" value="1"/>
</dbReference>
<dbReference type="GeneID" id="26099860"/>
<keyword evidence="4" id="KW-1185">Reference proteome</keyword>
<feature type="transmembrane region" description="Helical" evidence="1">
    <location>
        <begin position="173"/>
        <end position="192"/>
    </location>
</feature>
<feature type="domain" description="Phosphatidic acid phosphatase type 2/haloperoxidase" evidence="2">
    <location>
        <begin position="59"/>
        <end position="163"/>
    </location>
</feature>
<dbReference type="EMBL" id="NCQP01000004">
    <property type="protein sequence ID" value="OWJ54527.1"/>
    <property type="molecule type" value="Genomic_DNA"/>
</dbReference>
<feature type="transmembrane region" description="Helical" evidence="1">
    <location>
        <begin position="41"/>
        <end position="59"/>
    </location>
</feature>
<evidence type="ECO:0000313" key="4">
    <source>
        <dbReference type="Proteomes" id="UP000196694"/>
    </source>
</evidence>
<dbReference type="OrthoDB" id="10182at2157"/>
<comment type="caution">
    <text evidence="3">The sequence shown here is derived from an EMBL/GenBank/DDBJ whole genome shotgun (WGS) entry which is preliminary data.</text>
</comment>
<keyword evidence="1" id="KW-0472">Membrane</keyword>
<dbReference type="AlphaFoldDB" id="A0A211YNU2"/>